<feature type="region of interest" description="Disordered" evidence="2">
    <location>
        <begin position="1"/>
        <end position="23"/>
    </location>
</feature>
<keyword evidence="4" id="KW-1185">Reference proteome</keyword>
<sequence>MRKSTSEKTLPETINIKNPSEDEKSTLQQQDWFCELVSTYTEHKINALEKENQNLIQKLLALTVDQRYIKFLESIPSLMQKQQEHNKQGNSDNEYKKLNEKLDEVIDDYEDVKRKLKKAEENAKKPKMLLLNSTIIMKRILKKSPGKKRRYVKNWLP</sequence>
<dbReference type="EMBL" id="GG738857">
    <property type="protein sequence ID" value="EFC46697.1"/>
    <property type="molecule type" value="Genomic_DNA"/>
</dbReference>
<dbReference type="InParanoid" id="D2V8J5"/>
<dbReference type="GeneID" id="8860022"/>
<reference evidence="3 4" key="1">
    <citation type="journal article" date="2010" name="Cell">
        <title>The genome of Naegleria gruberi illuminates early eukaryotic versatility.</title>
        <authorList>
            <person name="Fritz-Laylin L.K."/>
            <person name="Prochnik S.E."/>
            <person name="Ginger M.L."/>
            <person name="Dacks J.B."/>
            <person name="Carpenter M.L."/>
            <person name="Field M.C."/>
            <person name="Kuo A."/>
            <person name="Paredez A."/>
            <person name="Chapman J."/>
            <person name="Pham J."/>
            <person name="Shu S."/>
            <person name="Neupane R."/>
            <person name="Cipriano M."/>
            <person name="Mancuso J."/>
            <person name="Tu H."/>
            <person name="Salamov A."/>
            <person name="Lindquist E."/>
            <person name="Shapiro H."/>
            <person name="Lucas S."/>
            <person name="Grigoriev I.V."/>
            <person name="Cande W.Z."/>
            <person name="Fulton C."/>
            <person name="Rokhsar D.S."/>
            <person name="Dawson S.C."/>
        </authorList>
    </citation>
    <scope>NUCLEOTIDE SEQUENCE [LARGE SCALE GENOMIC DNA]</scope>
    <source>
        <strain evidence="3 4">NEG-M</strain>
    </source>
</reference>
<organism evidence="4">
    <name type="scientific">Naegleria gruberi</name>
    <name type="common">Amoeba</name>
    <dbReference type="NCBI Taxonomy" id="5762"/>
    <lineage>
        <taxon>Eukaryota</taxon>
        <taxon>Discoba</taxon>
        <taxon>Heterolobosea</taxon>
        <taxon>Tetramitia</taxon>
        <taxon>Eutetramitia</taxon>
        <taxon>Vahlkampfiidae</taxon>
        <taxon>Naegleria</taxon>
    </lineage>
</organism>
<feature type="compositionally biased region" description="Basic and acidic residues" evidence="2">
    <location>
        <begin position="1"/>
        <end position="10"/>
    </location>
</feature>
<feature type="coiled-coil region" evidence="1">
    <location>
        <begin position="95"/>
        <end position="122"/>
    </location>
</feature>
<evidence type="ECO:0000313" key="3">
    <source>
        <dbReference type="EMBL" id="EFC46697.1"/>
    </source>
</evidence>
<protein>
    <submittedName>
        <fullName evidence="3">Predicted protein</fullName>
    </submittedName>
</protein>
<dbReference type="KEGG" id="ngr:NAEGRDRAFT_65180"/>
<dbReference type="RefSeq" id="XP_002679441.1">
    <property type="nucleotide sequence ID" value="XM_002679395.1"/>
</dbReference>
<name>D2V8J5_NAEGR</name>
<proteinExistence type="predicted"/>
<evidence type="ECO:0000256" key="1">
    <source>
        <dbReference type="SAM" id="Coils"/>
    </source>
</evidence>
<evidence type="ECO:0000313" key="4">
    <source>
        <dbReference type="Proteomes" id="UP000006671"/>
    </source>
</evidence>
<dbReference type="VEuPathDB" id="AmoebaDB:NAEGRDRAFT_65180"/>
<dbReference type="AlphaFoldDB" id="D2V8J5"/>
<keyword evidence="1" id="KW-0175">Coiled coil</keyword>
<accession>D2V8J5</accession>
<gene>
    <name evidence="3" type="ORF">NAEGRDRAFT_65180</name>
</gene>
<evidence type="ECO:0000256" key="2">
    <source>
        <dbReference type="SAM" id="MobiDB-lite"/>
    </source>
</evidence>
<dbReference type="Proteomes" id="UP000006671">
    <property type="component" value="Unassembled WGS sequence"/>
</dbReference>